<dbReference type="InterPro" id="IPR051260">
    <property type="entry name" value="Diverse_substr_monoxygenases"/>
</dbReference>
<evidence type="ECO:0000256" key="2">
    <source>
        <dbReference type="ARBA" id="ARBA00022643"/>
    </source>
</evidence>
<comment type="caution">
    <text evidence="5">The sequence shown here is derived from an EMBL/GenBank/DDBJ whole genome shotgun (WGS) entry which is preliminary data.</text>
</comment>
<gene>
    <name evidence="5" type="ORF">BJY18_001420</name>
</gene>
<protein>
    <submittedName>
        <fullName evidence="5">Alkanesulfonate monooxygenase SsuD/methylene tetrahydromethanopterin reductase-like flavin-dependent oxidoreductase (Luciferase family)</fullName>
    </submittedName>
</protein>
<name>A0A840IR60_9PSEU</name>
<dbReference type="Gene3D" id="3.20.20.30">
    <property type="entry name" value="Luciferase-like domain"/>
    <property type="match status" value="1"/>
</dbReference>
<dbReference type="EMBL" id="JACHMG010000001">
    <property type="protein sequence ID" value="MBB4683935.1"/>
    <property type="molecule type" value="Genomic_DNA"/>
</dbReference>
<keyword evidence="1" id="KW-0285">Flavoprotein</keyword>
<evidence type="ECO:0000313" key="6">
    <source>
        <dbReference type="Proteomes" id="UP000581769"/>
    </source>
</evidence>
<dbReference type="GO" id="GO:0016705">
    <property type="term" value="F:oxidoreductase activity, acting on paired donors, with incorporation or reduction of molecular oxygen"/>
    <property type="evidence" value="ECO:0007669"/>
    <property type="project" value="InterPro"/>
</dbReference>
<dbReference type="Proteomes" id="UP000581769">
    <property type="component" value="Unassembled WGS sequence"/>
</dbReference>
<dbReference type="GO" id="GO:0004497">
    <property type="term" value="F:monooxygenase activity"/>
    <property type="evidence" value="ECO:0007669"/>
    <property type="project" value="UniProtKB-KW"/>
</dbReference>
<evidence type="ECO:0000256" key="1">
    <source>
        <dbReference type="ARBA" id="ARBA00022630"/>
    </source>
</evidence>
<reference evidence="5 6" key="1">
    <citation type="submission" date="2020-08" db="EMBL/GenBank/DDBJ databases">
        <title>Sequencing the genomes of 1000 actinobacteria strains.</title>
        <authorList>
            <person name="Klenk H.-P."/>
        </authorList>
    </citation>
    <scope>NUCLEOTIDE SEQUENCE [LARGE SCALE GENOMIC DNA]</scope>
    <source>
        <strain evidence="5 6">DSM 45859</strain>
    </source>
</reference>
<dbReference type="RefSeq" id="WP_184778714.1">
    <property type="nucleotide sequence ID" value="NZ_JACHMG010000001.1"/>
</dbReference>
<keyword evidence="6" id="KW-1185">Reference proteome</keyword>
<accession>A0A840IR60</accession>
<dbReference type="AlphaFoldDB" id="A0A840IR60"/>
<evidence type="ECO:0000313" key="5">
    <source>
        <dbReference type="EMBL" id="MBB4683935.1"/>
    </source>
</evidence>
<dbReference type="InterPro" id="IPR036661">
    <property type="entry name" value="Luciferase-like_sf"/>
</dbReference>
<dbReference type="SUPFAM" id="SSF51679">
    <property type="entry name" value="Bacterial luciferase-like"/>
    <property type="match status" value="1"/>
</dbReference>
<organism evidence="5 6">
    <name type="scientific">Amycolatopsis jiangsuensis</name>
    <dbReference type="NCBI Taxonomy" id="1181879"/>
    <lineage>
        <taxon>Bacteria</taxon>
        <taxon>Bacillati</taxon>
        <taxon>Actinomycetota</taxon>
        <taxon>Actinomycetes</taxon>
        <taxon>Pseudonocardiales</taxon>
        <taxon>Pseudonocardiaceae</taxon>
        <taxon>Amycolatopsis</taxon>
    </lineage>
</organism>
<keyword evidence="2" id="KW-0288">FMN</keyword>
<evidence type="ECO:0000256" key="3">
    <source>
        <dbReference type="ARBA" id="ARBA00023002"/>
    </source>
</evidence>
<dbReference type="PANTHER" id="PTHR30011:SF16">
    <property type="entry name" value="C2H2 FINGER DOMAIN TRANSCRIPTION FACTOR (EUROFUNG)-RELATED"/>
    <property type="match status" value="1"/>
</dbReference>
<keyword evidence="3" id="KW-0560">Oxidoreductase</keyword>
<keyword evidence="4 5" id="KW-0503">Monooxygenase</keyword>
<proteinExistence type="predicted"/>
<evidence type="ECO:0000256" key="4">
    <source>
        <dbReference type="ARBA" id="ARBA00023033"/>
    </source>
</evidence>
<dbReference type="PANTHER" id="PTHR30011">
    <property type="entry name" value="ALKANESULFONATE MONOOXYGENASE-RELATED"/>
    <property type="match status" value="1"/>
</dbReference>
<sequence>MSTLVQLSLRVGPADGVSLAEAVALTGLAADSGVTAIRLADTGALDPSVVAAYLAGVHPGIGYVAEVPTTGNAPYNLARRILSLDRATGGRAGIALRPGDGDEVSAVSAPDPAAADPVRRWAEHAGILTRLWESFPREALLGDRKAAVVVNDVLIEPIAHEGTFYRVAGPIDGPSSVQGRPLVVADLGKLPPAVVAASADVVVTDEPEGADTALSEALHRAGRARAEVALLGRLTPGAVPDPRAWITRHRLDGVELVPAGSADDVTAVLREWAGTRAAPDTLRGSFGLVPA</sequence>